<dbReference type="InterPro" id="IPR017907">
    <property type="entry name" value="Znf_RING_CS"/>
</dbReference>
<evidence type="ECO:0000256" key="2">
    <source>
        <dbReference type="ARBA" id="ARBA00012251"/>
    </source>
</evidence>
<dbReference type="CDD" id="cd20335">
    <property type="entry name" value="BRcat_RBR"/>
    <property type="match status" value="1"/>
</dbReference>
<keyword evidence="4" id="KW-0479">Metal-binding</keyword>
<dbReference type="GO" id="GO:0061630">
    <property type="term" value="F:ubiquitin protein ligase activity"/>
    <property type="evidence" value="ECO:0007669"/>
    <property type="project" value="UniProtKB-EC"/>
</dbReference>
<evidence type="ECO:0000256" key="10">
    <source>
        <dbReference type="SAM" id="MobiDB-lite"/>
    </source>
</evidence>
<protein>
    <recommendedName>
        <fullName evidence="2">RBR-type E3 ubiquitin transferase</fullName>
        <ecNumber evidence="2">2.3.2.31</ecNumber>
    </recommendedName>
</protein>
<organism evidence="13 14">
    <name type="scientific">Hyaloscypha variabilis (strain UAMH 11265 / GT02V1 / F)</name>
    <name type="common">Meliniomyces variabilis</name>
    <dbReference type="NCBI Taxonomy" id="1149755"/>
    <lineage>
        <taxon>Eukaryota</taxon>
        <taxon>Fungi</taxon>
        <taxon>Dikarya</taxon>
        <taxon>Ascomycota</taxon>
        <taxon>Pezizomycotina</taxon>
        <taxon>Leotiomycetes</taxon>
        <taxon>Helotiales</taxon>
        <taxon>Hyaloscyphaceae</taxon>
        <taxon>Hyaloscypha</taxon>
        <taxon>Hyaloscypha variabilis</taxon>
    </lineage>
</organism>
<evidence type="ECO:0000313" key="14">
    <source>
        <dbReference type="Proteomes" id="UP000235786"/>
    </source>
</evidence>
<dbReference type="SMART" id="SM00647">
    <property type="entry name" value="IBR"/>
    <property type="match status" value="2"/>
</dbReference>
<keyword evidence="7" id="KW-0833">Ubl conjugation pathway</keyword>
<feature type="region of interest" description="Disordered" evidence="10">
    <location>
        <begin position="80"/>
        <end position="127"/>
    </location>
</feature>
<dbReference type="InterPro" id="IPR013083">
    <property type="entry name" value="Znf_RING/FYVE/PHD"/>
</dbReference>
<dbReference type="EC" id="2.3.2.31" evidence="2"/>
<proteinExistence type="predicted"/>
<reference evidence="13 14" key="1">
    <citation type="submission" date="2016-04" db="EMBL/GenBank/DDBJ databases">
        <title>A degradative enzymes factory behind the ericoid mycorrhizal symbiosis.</title>
        <authorList>
            <consortium name="DOE Joint Genome Institute"/>
            <person name="Martino E."/>
            <person name="Morin E."/>
            <person name="Grelet G."/>
            <person name="Kuo A."/>
            <person name="Kohler A."/>
            <person name="Daghino S."/>
            <person name="Barry K."/>
            <person name="Choi C."/>
            <person name="Cichocki N."/>
            <person name="Clum A."/>
            <person name="Copeland A."/>
            <person name="Hainaut M."/>
            <person name="Haridas S."/>
            <person name="Labutti K."/>
            <person name="Lindquist E."/>
            <person name="Lipzen A."/>
            <person name="Khouja H.-R."/>
            <person name="Murat C."/>
            <person name="Ohm R."/>
            <person name="Olson A."/>
            <person name="Spatafora J."/>
            <person name="Veneault-Fourrey C."/>
            <person name="Henrissat B."/>
            <person name="Grigoriev I."/>
            <person name="Martin F."/>
            <person name="Perotto S."/>
        </authorList>
    </citation>
    <scope>NUCLEOTIDE SEQUENCE [LARGE SCALE GENOMIC DNA]</scope>
    <source>
        <strain evidence="13 14">F</strain>
    </source>
</reference>
<dbReference type="PROSITE" id="PS00518">
    <property type="entry name" value="ZF_RING_1"/>
    <property type="match status" value="1"/>
</dbReference>
<dbReference type="PROSITE" id="PS51873">
    <property type="entry name" value="TRIAD"/>
    <property type="match status" value="1"/>
</dbReference>
<dbReference type="Gene3D" id="3.30.40.10">
    <property type="entry name" value="Zinc/RING finger domain, C3HC4 (zinc finger)"/>
    <property type="match status" value="1"/>
</dbReference>
<dbReference type="OrthoDB" id="9977870at2759"/>
<evidence type="ECO:0000256" key="8">
    <source>
        <dbReference type="ARBA" id="ARBA00022833"/>
    </source>
</evidence>
<evidence type="ECO:0000256" key="3">
    <source>
        <dbReference type="ARBA" id="ARBA00022679"/>
    </source>
</evidence>
<dbReference type="InterPro" id="IPR031127">
    <property type="entry name" value="E3_UB_ligase_RBR"/>
</dbReference>
<feature type="compositionally biased region" description="Low complexity" evidence="10">
    <location>
        <begin position="93"/>
        <end position="102"/>
    </location>
</feature>
<evidence type="ECO:0000256" key="6">
    <source>
        <dbReference type="ARBA" id="ARBA00022771"/>
    </source>
</evidence>
<gene>
    <name evidence="13" type="ORF">L207DRAFT_514353</name>
</gene>
<evidence type="ECO:0000256" key="7">
    <source>
        <dbReference type="ARBA" id="ARBA00022786"/>
    </source>
</evidence>
<dbReference type="Pfam" id="PF01485">
    <property type="entry name" value="IBR"/>
    <property type="match status" value="1"/>
</dbReference>
<keyword evidence="6 9" id="KW-0863">Zinc-finger</keyword>
<dbReference type="CDD" id="cd22584">
    <property type="entry name" value="Rcat_RBR_unk"/>
    <property type="match status" value="1"/>
</dbReference>
<feature type="domain" description="RING-type" evidence="12">
    <location>
        <begin position="175"/>
        <end position="364"/>
    </location>
</feature>
<name>A0A2J6RIX6_HYAVF</name>
<dbReference type="InterPro" id="IPR044066">
    <property type="entry name" value="TRIAD_supradom"/>
</dbReference>
<sequence>MAATIHHGLFQDLDDETAELINQLLLEDSLQLMNNGHGANVAEPDVQFAVQLVREEAERNQSLLRDHQFAELIGQGVSPDEAGRRFASATTPAGDTAGAENAANEEDGHPLNNDVLAMPSTEENPGAQADVDDRLAAQGAALWGKDESTCSVVGEVDTESITSNSEDIEKEAEVETTRCILCLEYIGVEAVIEAPCGHNYCHACLQEMFNKAFVEEERFPPRCCQAPIPPESVQTALTPEIEVKYQEKKIEFASTNRTYCANSECSVFLVPTTVQKDVAVCNRCQTRTCTLCKAVAHEGNCPDDESTTLLRGLAKSEGWQNCPNCHRVIELTVGCYHMICLCRTHFCYLCQATPWKTCDCPQWDEDRLMNRAAEVVNAQNGGARAAHPPALRDIINMAEQLEGRHNCQHPFFRSLRGSHECQMCHERMPEWVYDCQQCHLQLCRNCRRNRL</sequence>
<feature type="domain" description="RING-type" evidence="11">
    <location>
        <begin position="179"/>
        <end position="223"/>
    </location>
</feature>
<comment type="catalytic activity">
    <reaction evidence="1">
        <text>[E2 ubiquitin-conjugating enzyme]-S-ubiquitinyl-L-cysteine + [acceptor protein]-L-lysine = [E2 ubiquitin-conjugating enzyme]-L-cysteine + [acceptor protein]-N(6)-ubiquitinyl-L-lysine.</text>
        <dbReference type="EC" id="2.3.2.31"/>
    </reaction>
</comment>
<dbReference type="SUPFAM" id="SSF57850">
    <property type="entry name" value="RING/U-box"/>
    <property type="match status" value="2"/>
</dbReference>
<dbReference type="STRING" id="1149755.A0A2J6RIX6"/>
<evidence type="ECO:0000259" key="12">
    <source>
        <dbReference type="PROSITE" id="PS51873"/>
    </source>
</evidence>
<evidence type="ECO:0000256" key="4">
    <source>
        <dbReference type="ARBA" id="ARBA00022723"/>
    </source>
</evidence>
<evidence type="ECO:0000313" key="13">
    <source>
        <dbReference type="EMBL" id="PMD38449.1"/>
    </source>
</evidence>
<dbReference type="GO" id="GO:0016567">
    <property type="term" value="P:protein ubiquitination"/>
    <property type="evidence" value="ECO:0007669"/>
    <property type="project" value="InterPro"/>
</dbReference>
<dbReference type="PROSITE" id="PS50089">
    <property type="entry name" value="ZF_RING_2"/>
    <property type="match status" value="1"/>
</dbReference>
<dbReference type="GO" id="GO:0008270">
    <property type="term" value="F:zinc ion binding"/>
    <property type="evidence" value="ECO:0007669"/>
    <property type="project" value="UniProtKB-KW"/>
</dbReference>
<dbReference type="AlphaFoldDB" id="A0A2J6RIX6"/>
<dbReference type="PANTHER" id="PTHR11685">
    <property type="entry name" value="RBR FAMILY RING FINGER AND IBR DOMAIN-CONTAINING"/>
    <property type="match status" value="1"/>
</dbReference>
<evidence type="ECO:0000256" key="5">
    <source>
        <dbReference type="ARBA" id="ARBA00022737"/>
    </source>
</evidence>
<keyword evidence="14" id="KW-1185">Reference proteome</keyword>
<keyword evidence="3" id="KW-0808">Transferase</keyword>
<accession>A0A2J6RIX6</accession>
<keyword evidence="8" id="KW-0862">Zinc</keyword>
<evidence type="ECO:0000256" key="9">
    <source>
        <dbReference type="PROSITE-ProRule" id="PRU00175"/>
    </source>
</evidence>
<dbReference type="InterPro" id="IPR002867">
    <property type="entry name" value="IBR_dom"/>
</dbReference>
<dbReference type="EMBL" id="KZ613948">
    <property type="protein sequence ID" value="PMD38449.1"/>
    <property type="molecule type" value="Genomic_DNA"/>
</dbReference>
<keyword evidence="5" id="KW-0677">Repeat</keyword>
<dbReference type="Proteomes" id="UP000235786">
    <property type="component" value="Unassembled WGS sequence"/>
</dbReference>
<dbReference type="Gene3D" id="1.20.120.1750">
    <property type="match status" value="1"/>
</dbReference>
<evidence type="ECO:0000256" key="1">
    <source>
        <dbReference type="ARBA" id="ARBA00001798"/>
    </source>
</evidence>
<dbReference type="InterPro" id="IPR001841">
    <property type="entry name" value="Znf_RING"/>
</dbReference>
<evidence type="ECO:0000259" key="11">
    <source>
        <dbReference type="PROSITE" id="PS50089"/>
    </source>
</evidence>